<name>A0AAJ0DR37_9PEZI</name>
<keyword evidence="1" id="KW-0472">Membrane</keyword>
<comment type="caution">
    <text evidence="2">The sequence shown here is derived from an EMBL/GenBank/DDBJ whole genome shotgun (WGS) entry which is preliminary data.</text>
</comment>
<dbReference type="PANTHER" id="PTHR35394">
    <property type="entry name" value="DUF3176 DOMAIN-CONTAINING PROTEIN"/>
    <property type="match status" value="1"/>
</dbReference>
<feature type="transmembrane region" description="Helical" evidence="1">
    <location>
        <begin position="219"/>
        <end position="239"/>
    </location>
</feature>
<keyword evidence="1" id="KW-1133">Transmembrane helix</keyword>
<keyword evidence="3" id="KW-1185">Reference proteome</keyword>
<proteinExistence type="predicted"/>
<evidence type="ECO:0000313" key="3">
    <source>
        <dbReference type="Proteomes" id="UP001271007"/>
    </source>
</evidence>
<reference evidence="2" key="1">
    <citation type="submission" date="2023-04" db="EMBL/GenBank/DDBJ databases">
        <title>Black Yeasts Isolated from many extreme environments.</title>
        <authorList>
            <person name="Coleine C."/>
            <person name="Stajich J.E."/>
            <person name="Selbmann L."/>
        </authorList>
    </citation>
    <scope>NUCLEOTIDE SEQUENCE</scope>
    <source>
        <strain evidence="2">CCFEE 5312</strain>
    </source>
</reference>
<accession>A0AAJ0DR37</accession>
<dbReference type="EMBL" id="JAWDJX010000009">
    <property type="protein sequence ID" value="KAK3055308.1"/>
    <property type="molecule type" value="Genomic_DNA"/>
</dbReference>
<evidence type="ECO:0000256" key="1">
    <source>
        <dbReference type="SAM" id="Phobius"/>
    </source>
</evidence>
<sequence length="302" mass="33440">MEATAGRIILGLDLDTLIWSMSMIRIKPGISEPEISKWRNIPHEAQECSIYYCVNSYSSRVANGLLTEVVQEQTSIRRDPNSWQLLAPDGLSSTTLNTSMKHSIAFDPAMSTFPRTDLPLGDRYNISQTAVDSISIFMTSTFANDLMRYPHTNINGWSIDDGTKQYQPDSMQILSIAPDLHGTFDNVATSMSNAIRAGADGSPKVYGEVVDQVTIYHVAWVWAALPLFVVLASLVQLVLSMVQSARTRTPLWRTSSLAVLSRGPYTMEALGKVETLSEMEAAAEHSSVTLFPDRTRNRLSQC</sequence>
<dbReference type="Proteomes" id="UP001271007">
    <property type="component" value="Unassembled WGS sequence"/>
</dbReference>
<organism evidence="2 3">
    <name type="scientific">Extremus antarcticus</name>
    <dbReference type="NCBI Taxonomy" id="702011"/>
    <lineage>
        <taxon>Eukaryota</taxon>
        <taxon>Fungi</taxon>
        <taxon>Dikarya</taxon>
        <taxon>Ascomycota</taxon>
        <taxon>Pezizomycotina</taxon>
        <taxon>Dothideomycetes</taxon>
        <taxon>Dothideomycetidae</taxon>
        <taxon>Mycosphaerellales</taxon>
        <taxon>Extremaceae</taxon>
        <taxon>Extremus</taxon>
    </lineage>
</organism>
<protein>
    <submittedName>
        <fullName evidence="2">Uncharacterized protein</fullName>
    </submittedName>
</protein>
<dbReference type="AlphaFoldDB" id="A0AAJ0DR37"/>
<evidence type="ECO:0000313" key="2">
    <source>
        <dbReference type="EMBL" id="KAK3055308.1"/>
    </source>
</evidence>
<keyword evidence="1" id="KW-0812">Transmembrane</keyword>
<dbReference type="PANTHER" id="PTHR35394:SF5">
    <property type="entry name" value="DUF3176 DOMAIN-CONTAINING PROTEIN"/>
    <property type="match status" value="1"/>
</dbReference>
<gene>
    <name evidence="2" type="ORF">LTR09_003861</name>
</gene>